<gene>
    <name evidence="1" type="ORF">RHMOL_Rhmol11G0035900</name>
</gene>
<sequence length="245" mass="28430">MFVAFRASIYGFNYCRPLLFLDGTFLKARHKGLHDILTNERDVFISDRNDGILNGVANIFPRSPHSYCLYHLKMNLRHCLSGLKVGFKEHLVNLFSLCAYAPNERMFDELISDLKRQGKGRVVTFLSRLPKEHWAYAFSPAKRYGEMWSNLAKEERHLPVTQLVDGIRVKMMEKIAERSQLAGKWNFSIYPNMNKELENSFQVSKSWVVKCSSTDMFEVFCDPSVMVNIANQTCSCSDWQFRSFP</sequence>
<dbReference type="EMBL" id="CM046398">
    <property type="protein sequence ID" value="KAI8530181.1"/>
    <property type="molecule type" value="Genomic_DNA"/>
</dbReference>
<keyword evidence="2" id="KW-1185">Reference proteome</keyword>
<organism evidence="1 2">
    <name type="scientific">Rhododendron molle</name>
    <name type="common">Chinese azalea</name>
    <name type="synonym">Azalea mollis</name>
    <dbReference type="NCBI Taxonomy" id="49168"/>
    <lineage>
        <taxon>Eukaryota</taxon>
        <taxon>Viridiplantae</taxon>
        <taxon>Streptophyta</taxon>
        <taxon>Embryophyta</taxon>
        <taxon>Tracheophyta</taxon>
        <taxon>Spermatophyta</taxon>
        <taxon>Magnoliopsida</taxon>
        <taxon>eudicotyledons</taxon>
        <taxon>Gunneridae</taxon>
        <taxon>Pentapetalae</taxon>
        <taxon>asterids</taxon>
        <taxon>Ericales</taxon>
        <taxon>Ericaceae</taxon>
        <taxon>Ericoideae</taxon>
        <taxon>Rhodoreae</taxon>
        <taxon>Rhododendron</taxon>
    </lineage>
</organism>
<comment type="caution">
    <text evidence="1">The sequence shown here is derived from an EMBL/GenBank/DDBJ whole genome shotgun (WGS) entry which is preliminary data.</text>
</comment>
<accession>A0ACC0LPJ0</accession>
<name>A0ACC0LPJ0_RHOML</name>
<protein>
    <submittedName>
        <fullName evidence="1">Uncharacterized protein</fullName>
    </submittedName>
</protein>
<reference evidence="1" key="1">
    <citation type="submission" date="2022-02" db="EMBL/GenBank/DDBJ databases">
        <title>Plant Genome Project.</title>
        <authorList>
            <person name="Zhang R.-G."/>
        </authorList>
    </citation>
    <scope>NUCLEOTIDE SEQUENCE</scope>
    <source>
        <strain evidence="1">AT1</strain>
    </source>
</reference>
<dbReference type="Proteomes" id="UP001062846">
    <property type="component" value="Chromosome 11"/>
</dbReference>
<proteinExistence type="predicted"/>
<evidence type="ECO:0000313" key="2">
    <source>
        <dbReference type="Proteomes" id="UP001062846"/>
    </source>
</evidence>
<evidence type="ECO:0000313" key="1">
    <source>
        <dbReference type="EMBL" id="KAI8530181.1"/>
    </source>
</evidence>